<sequence length="854" mass="96691">MKNLLLTATLLLASFSSHSQEDPSAQEAAVTLSAHAIAAHLRSNYDPVHAAYLTQMAWELAHSFASTEQLQQQWLQALEAEVPDYQAFNRINTHALMAQTLIAHYNGMTLNKWRTTNLELPPQINKPENGLLPDQAFQHWVNLPYFWEQIISSQPQQVANWLVWPETTLEPIEPREITQSALSVTLQWLSTDLEQPITALSVTDPDIHYHDELTTALIRQRHHRLTDQPLAFSNDWIEIYQLIELSATLLTADEQTRLNTLLERALEQWQLWQEVTTQIDVRLPELLTRVLTELPKKFKNPDHFNAVLNQDILNLQLGMDDTAAYLVHPIRNELQKNLEVCLNLSDKEPPEPAEPIADNQFNSCFDELYKWATETASEPNLSGNQVKPDNPTSLNRALEMPSVQIINVLATEAVSDESCLQQLTQQPNNFEWLLAAESIAWFHDRWPGLFAAKNKSSAIGSLINSGQRLNQYPSCFSNANPLSALNQKLLAKWERLKLEINNHITDYAETELVEGSDIDLFGSIDQVTRHIPDGLVIKPCDVTTSCGAFTEMEPSAAVMKLFPNHLRLATQFGLGELEICYDQVQWQNRKSVPTHLDNNKIANFEGQLSVRLNGKYAGATVFTQPLLSEQKLIYLFGENNQETLDTACPLPIIGKQINTSLDRGTFGLLPNRLTFLTAQKADVNQVIRNNWDAWLAQIQDQSLSTTYVDEMKPIKTTLNDAFLQHVNTLQQQIYRKLTTSNPSRINDSALSRAVFEFLNQRQLLNHMVSGLYPLSHNSNTAIRAALYGDDRLVDEQFFREAFTNQTNVTDLLNLGDARMSQHQGSWSVVMPTQNGLVNATLEVLHKKARFMGAD</sequence>
<organism evidence="2 3">
    <name type="scientific">Marinicella sediminis</name>
    <dbReference type="NCBI Taxonomy" id="1792834"/>
    <lineage>
        <taxon>Bacteria</taxon>
        <taxon>Pseudomonadati</taxon>
        <taxon>Pseudomonadota</taxon>
        <taxon>Gammaproteobacteria</taxon>
        <taxon>Lysobacterales</taxon>
        <taxon>Marinicellaceae</taxon>
        <taxon>Marinicella</taxon>
    </lineage>
</organism>
<evidence type="ECO:0000256" key="1">
    <source>
        <dbReference type="SAM" id="SignalP"/>
    </source>
</evidence>
<evidence type="ECO:0000313" key="2">
    <source>
        <dbReference type="EMBL" id="MFC3194737.1"/>
    </source>
</evidence>
<dbReference type="RefSeq" id="WP_077410788.1">
    <property type="nucleotide sequence ID" value="NZ_JBHRTS010000005.1"/>
</dbReference>
<protein>
    <submittedName>
        <fullName evidence="2">Uncharacterized protein</fullName>
    </submittedName>
</protein>
<keyword evidence="3" id="KW-1185">Reference proteome</keyword>
<feature type="signal peptide" evidence="1">
    <location>
        <begin position="1"/>
        <end position="19"/>
    </location>
</feature>
<keyword evidence="1" id="KW-0732">Signal</keyword>
<name>A0ABV7JC93_9GAMM</name>
<reference evidence="3" key="1">
    <citation type="journal article" date="2019" name="Int. J. Syst. Evol. Microbiol.">
        <title>The Global Catalogue of Microorganisms (GCM) 10K type strain sequencing project: providing services to taxonomists for standard genome sequencing and annotation.</title>
        <authorList>
            <consortium name="The Broad Institute Genomics Platform"/>
            <consortium name="The Broad Institute Genome Sequencing Center for Infectious Disease"/>
            <person name="Wu L."/>
            <person name="Ma J."/>
        </authorList>
    </citation>
    <scope>NUCLEOTIDE SEQUENCE [LARGE SCALE GENOMIC DNA]</scope>
    <source>
        <strain evidence="3">KCTC 42953</strain>
    </source>
</reference>
<proteinExistence type="predicted"/>
<feature type="chain" id="PRO_5046201836" evidence="1">
    <location>
        <begin position="20"/>
        <end position="854"/>
    </location>
</feature>
<gene>
    <name evidence="2" type="ORF">ACFODZ_10855</name>
</gene>
<dbReference type="EMBL" id="JBHRTS010000005">
    <property type="protein sequence ID" value="MFC3194737.1"/>
    <property type="molecule type" value="Genomic_DNA"/>
</dbReference>
<evidence type="ECO:0000313" key="3">
    <source>
        <dbReference type="Proteomes" id="UP001595533"/>
    </source>
</evidence>
<dbReference type="Proteomes" id="UP001595533">
    <property type="component" value="Unassembled WGS sequence"/>
</dbReference>
<comment type="caution">
    <text evidence="2">The sequence shown here is derived from an EMBL/GenBank/DDBJ whole genome shotgun (WGS) entry which is preliminary data.</text>
</comment>
<accession>A0ABV7JC93</accession>